<dbReference type="PANTHER" id="PTHR21299">
    <property type="entry name" value="CYTIDYLATE KINASE/PANTOATE-BETA-ALANINE LIGASE"/>
    <property type="match status" value="1"/>
</dbReference>
<proteinExistence type="inferred from homology"/>
<evidence type="ECO:0000256" key="2">
    <source>
        <dbReference type="ARBA" id="ARBA00009256"/>
    </source>
</evidence>
<dbReference type="Proteomes" id="UP000013378">
    <property type="component" value="Unassembled WGS sequence"/>
</dbReference>
<dbReference type="CDD" id="cd00560">
    <property type="entry name" value="PanC"/>
    <property type="match status" value="1"/>
</dbReference>
<dbReference type="InterPro" id="IPR004821">
    <property type="entry name" value="Cyt_trans-like"/>
</dbReference>
<gene>
    <name evidence="8" type="primary">panC</name>
    <name evidence="9" type="ORF">L21TH_1505</name>
</gene>
<feature type="binding site" evidence="8">
    <location>
        <begin position="185"/>
        <end position="188"/>
    </location>
    <ligand>
        <name>ATP</name>
        <dbReference type="ChEBI" id="CHEBI:30616"/>
    </ligand>
</feature>
<comment type="miscellaneous">
    <text evidence="8">The reaction proceeds by a bi uni uni bi ping pong mechanism.</text>
</comment>
<evidence type="ECO:0000256" key="3">
    <source>
        <dbReference type="ARBA" id="ARBA00022598"/>
    </source>
</evidence>
<dbReference type="InterPro" id="IPR042176">
    <property type="entry name" value="Pantoate_ligase_C"/>
</dbReference>
<comment type="function">
    <text evidence="8">Catalyzes the condensation of pantoate with beta-alanine in an ATP-dependent reaction via a pantoyl-adenylate intermediate.</text>
</comment>
<evidence type="ECO:0000256" key="4">
    <source>
        <dbReference type="ARBA" id="ARBA00022655"/>
    </source>
</evidence>
<comment type="pathway">
    <text evidence="1 8">Cofactor biosynthesis; (R)-pantothenate biosynthesis; (R)-pantothenate from (R)-pantoate and beta-alanine: step 1/1.</text>
</comment>
<accession>R1CUW8</accession>
<dbReference type="FunFam" id="3.40.50.620:FF:000013">
    <property type="entry name" value="Pantothenate synthetase"/>
    <property type="match status" value="1"/>
</dbReference>
<dbReference type="OrthoDB" id="9773087at2"/>
<keyword evidence="5 8" id="KW-0547">Nucleotide-binding</keyword>
<feature type="active site" description="Proton donor" evidence="8">
    <location>
        <position position="37"/>
    </location>
</feature>
<feature type="binding site" evidence="8">
    <location>
        <position position="177"/>
    </location>
    <ligand>
        <name>ATP</name>
        <dbReference type="ChEBI" id="CHEBI:30616"/>
    </ligand>
</feature>
<evidence type="ECO:0000256" key="5">
    <source>
        <dbReference type="ARBA" id="ARBA00022741"/>
    </source>
</evidence>
<protein>
    <recommendedName>
        <fullName evidence="8">Pantothenate synthetase</fullName>
        <shortName evidence="8">PS</shortName>
        <ecNumber evidence="8">6.3.2.1</ecNumber>
    </recommendedName>
    <alternativeName>
        <fullName evidence="8">Pantoate--beta-alanine ligase</fullName>
    </alternativeName>
    <alternativeName>
        <fullName evidence="8">Pantoate-activating enzyme</fullName>
    </alternativeName>
</protein>
<dbReference type="GO" id="GO:0005524">
    <property type="term" value="F:ATP binding"/>
    <property type="evidence" value="ECO:0007669"/>
    <property type="project" value="UniProtKB-KW"/>
</dbReference>
<dbReference type="STRING" id="1304284.L21TH_1505"/>
<evidence type="ECO:0000313" key="10">
    <source>
        <dbReference type="Proteomes" id="UP000013378"/>
    </source>
</evidence>
<feature type="binding site" evidence="8">
    <location>
        <begin position="30"/>
        <end position="37"/>
    </location>
    <ligand>
        <name>ATP</name>
        <dbReference type="ChEBI" id="CHEBI:30616"/>
    </ligand>
</feature>
<comment type="catalytic activity">
    <reaction evidence="7 8">
        <text>(R)-pantoate + beta-alanine + ATP = (R)-pantothenate + AMP + diphosphate + H(+)</text>
        <dbReference type="Rhea" id="RHEA:10912"/>
        <dbReference type="ChEBI" id="CHEBI:15378"/>
        <dbReference type="ChEBI" id="CHEBI:15980"/>
        <dbReference type="ChEBI" id="CHEBI:29032"/>
        <dbReference type="ChEBI" id="CHEBI:30616"/>
        <dbReference type="ChEBI" id="CHEBI:33019"/>
        <dbReference type="ChEBI" id="CHEBI:57966"/>
        <dbReference type="ChEBI" id="CHEBI:456215"/>
        <dbReference type="EC" id="6.3.2.1"/>
    </reaction>
</comment>
<dbReference type="GO" id="GO:0005829">
    <property type="term" value="C:cytosol"/>
    <property type="evidence" value="ECO:0007669"/>
    <property type="project" value="TreeGrafter"/>
</dbReference>
<dbReference type="Pfam" id="PF02569">
    <property type="entry name" value="Pantoate_ligase"/>
    <property type="match status" value="1"/>
</dbReference>
<dbReference type="AlphaFoldDB" id="R1CUW8"/>
<evidence type="ECO:0000256" key="6">
    <source>
        <dbReference type="ARBA" id="ARBA00022840"/>
    </source>
</evidence>
<keyword evidence="4 8" id="KW-0566">Pantothenate biosynthesis</keyword>
<dbReference type="PANTHER" id="PTHR21299:SF1">
    <property type="entry name" value="PANTOATE--BETA-ALANINE LIGASE"/>
    <property type="match status" value="1"/>
</dbReference>
<dbReference type="FunFam" id="3.30.1300.10:FF:000001">
    <property type="entry name" value="Pantothenate synthetase"/>
    <property type="match status" value="1"/>
</dbReference>
<feature type="binding site" evidence="8">
    <location>
        <position position="154"/>
    </location>
    <ligand>
        <name>(R)-pantoate</name>
        <dbReference type="ChEBI" id="CHEBI:15980"/>
    </ligand>
</feature>
<dbReference type="RefSeq" id="WP_006313293.1">
    <property type="nucleotide sequence ID" value="NZ_ARZA01000172.1"/>
</dbReference>
<evidence type="ECO:0000256" key="8">
    <source>
        <dbReference type="HAMAP-Rule" id="MF_00158"/>
    </source>
</evidence>
<dbReference type="GO" id="GO:0004592">
    <property type="term" value="F:pantoate-beta-alanine ligase activity"/>
    <property type="evidence" value="ECO:0007669"/>
    <property type="project" value="UniProtKB-UniRule"/>
</dbReference>
<evidence type="ECO:0000313" key="9">
    <source>
        <dbReference type="EMBL" id="EOD00444.1"/>
    </source>
</evidence>
<dbReference type="NCBIfam" id="TIGR00125">
    <property type="entry name" value="cyt_tran_rel"/>
    <property type="match status" value="1"/>
</dbReference>
<comment type="similarity">
    <text evidence="2 8">Belongs to the pantothenate synthetase family.</text>
</comment>
<feature type="binding site" evidence="8">
    <location>
        <position position="61"/>
    </location>
    <ligand>
        <name>(R)-pantoate</name>
        <dbReference type="ChEBI" id="CHEBI:15980"/>
    </ligand>
</feature>
<feature type="binding site" evidence="8">
    <location>
        <position position="61"/>
    </location>
    <ligand>
        <name>beta-alanine</name>
        <dbReference type="ChEBI" id="CHEBI:57966"/>
    </ligand>
</feature>
<dbReference type="eggNOG" id="COG0414">
    <property type="taxonomic scope" value="Bacteria"/>
</dbReference>
<sequence length="282" mass="32031">MKIINSMLNIRNEIKIFKMQGKSIGLVPTMGYLHEGHLSLMRKAREENDIVVISIFVNPTQFGEDEDLDTYPRDLERDSKLAKEVGVDIVFTPSVEEMYPKGYTTYVEVEGEITNKLCGKSRVGHFKGVTTIVSKLFNIVTPDRAYFGQKDAQQVAVIQKMVRDLNFDIEIIPCPIVREDDGLALSSRNTYLSSSERNDAKVISQSLFKAEQMIKNGERDVEKIRQFIINKIDLVETSEIDYVEIVNAETLRDINEIKGDVLIALAVKIGKTRLIDNIRLEV</sequence>
<dbReference type="EMBL" id="ARZA01000172">
    <property type="protein sequence ID" value="EOD00444.1"/>
    <property type="molecule type" value="Genomic_DNA"/>
</dbReference>
<keyword evidence="6 8" id="KW-0067">ATP-binding</keyword>
<feature type="binding site" evidence="8">
    <location>
        <begin position="148"/>
        <end position="151"/>
    </location>
    <ligand>
        <name>ATP</name>
        <dbReference type="ChEBI" id="CHEBI:30616"/>
    </ligand>
</feature>
<dbReference type="InterPro" id="IPR003721">
    <property type="entry name" value="Pantoate_ligase"/>
</dbReference>
<dbReference type="GO" id="GO:0015940">
    <property type="term" value="P:pantothenate biosynthetic process"/>
    <property type="evidence" value="ECO:0007669"/>
    <property type="project" value="UniProtKB-UniRule"/>
</dbReference>
<dbReference type="SUPFAM" id="SSF52374">
    <property type="entry name" value="Nucleotidylyl transferase"/>
    <property type="match status" value="1"/>
</dbReference>
<dbReference type="EC" id="6.3.2.1" evidence="8"/>
<dbReference type="Gene3D" id="3.40.50.620">
    <property type="entry name" value="HUPs"/>
    <property type="match status" value="1"/>
</dbReference>
<dbReference type="HAMAP" id="MF_00158">
    <property type="entry name" value="PanC"/>
    <property type="match status" value="1"/>
</dbReference>
<comment type="subcellular location">
    <subcellularLocation>
        <location evidence="8">Cytoplasm</location>
    </subcellularLocation>
</comment>
<evidence type="ECO:0000256" key="7">
    <source>
        <dbReference type="ARBA" id="ARBA00048258"/>
    </source>
</evidence>
<keyword evidence="10" id="KW-1185">Reference proteome</keyword>
<organism evidence="9 10">
    <name type="scientific">Caldisalinibacter kiritimatiensis</name>
    <dbReference type="NCBI Taxonomy" id="1304284"/>
    <lineage>
        <taxon>Bacteria</taxon>
        <taxon>Bacillati</taxon>
        <taxon>Bacillota</taxon>
        <taxon>Tissierellia</taxon>
        <taxon>Tissierellales</taxon>
        <taxon>Thermohalobacteraceae</taxon>
        <taxon>Caldisalinibacter</taxon>
    </lineage>
</organism>
<keyword evidence="8" id="KW-0963">Cytoplasm</keyword>
<dbReference type="InterPro" id="IPR014729">
    <property type="entry name" value="Rossmann-like_a/b/a_fold"/>
</dbReference>
<name>R1CUW8_9FIRM</name>
<comment type="caution">
    <text evidence="9">The sequence shown here is derived from an EMBL/GenBank/DDBJ whole genome shotgun (WGS) entry which is preliminary data.</text>
</comment>
<dbReference type="Gene3D" id="3.30.1300.10">
    <property type="entry name" value="Pantoate-beta-alanine ligase, C-terminal domain"/>
    <property type="match status" value="1"/>
</dbReference>
<dbReference type="UniPathway" id="UPA00028">
    <property type="reaction ID" value="UER00005"/>
</dbReference>
<keyword evidence="3 8" id="KW-0436">Ligase</keyword>
<dbReference type="PATRIC" id="fig|1304284.3.peg.1474"/>
<reference evidence="9 10" key="1">
    <citation type="journal article" date="2015" name="Geomicrobiol. J.">
        <title>Caldisalinibacter kiritimatiensis gen. nov., sp. nov., a moderately thermohalophilic thiosulfate-reducing bacterium from a hypersaline microbial mat.</title>
        <authorList>
            <person name="Ben Hania W."/>
            <person name="Joseph M."/>
            <person name="Fiebig A."/>
            <person name="Bunk B."/>
            <person name="Klenk H.-P."/>
            <person name="Fardeau M.-L."/>
            <person name="Spring S."/>
        </authorList>
    </citation>
    <scope>NUCLEOTIDE SEQUENCE [LARGE SCALE GENOMIC DNA]</scope>
    <source>
        <strain evidence="9 10">L21-TH-D2</strain>
    </source>
</reference>
<comment type="subunit">
    <text evidence="8">Homodimer.</text>
</comment>
<evidence type="ECO:0000256" key="1">
    <source>
        <dbReference type="ARBA" id="ARBA00004990"/>
    </source>
</evidence>
<dbReference type="NCBIfam" id="TIGR00018">
    <property type="entry name" value="panC"/>
    <property type="match status" value="1"/>
</dbReference>